<dbReference type="AlphaFoldDB" id="A0A2N5TQ81"/>
<sequence length="258" mass="30055">MVQSKDLRLSVKDILEQPDNVQIPAEVVTTAREYMSKVLMVHPIRGPPYPIGEEEKDWGRVPNLEQNGGSMQEDLDSLIESLENLALFPHAEYFEPVQYLRRRIFPAGHPSHIPAQELKAIHKQMKEKIPSFDKKLTTNEQSIWNHGPIYDNPEIFYINTIKKLIHLLSSTKNFAPEIDFLNLQRLICETIYYFYKHQLVNPHGLGVLISDGVASKAFSRHIFQSFQYDQKKRGQWIPLMARNILRNWYLFSCGNMFT</sequence>
<reference evidence="1 2" key="1">
    <citation type="submission" date="2017-11" db="EMBL/GenBank/DDBJ databases">
        <title>De novo assembly and phasing of dikaryotic genomes from two isolates of Puccinia coronata f. sp. avenae, the causal agent of oat crown rust.</title>
        <authorList>
            <person name="Miller M.E."/>
            <person name="Zhang Y."/>
            <person name="Omidvar V."/>
            <person name="Sperschneider J."/>
            <person name="Schwessinger B."/>
            <person name="Raley C."/>
            <person name="Palmer J.M."/>
            <person name="Garnica D."/>
            <person name="Upadhyaya N."/>
            <person name="Rathjen J."/>
            <person name="Taylor J.M."/>
            <person name="Park R.F."/>
            <person name="Dodds P.N."/>
            <person name="Hirsch C.D."/>
            <person name="Kianian S.F."/>
            <person name="Figueroa M."/>
        </authorList>
    </citation>
    <scope>NUCLEOTIDE SEQUENCE [LARGE SCALE GENOMIC DNA]</scope>
    <source>
        <strain evidence="1">12SD80</strain>
    </source>
</reference>
<proteinExistence type="predicted"/>
<evidence type="ECO:0000313" key="1">
    <source>
        <dbReference type="EMBL" id="PLW27659.1"/>
    </source>
</evidence>
<gene>
    <name evidence="1" type="ORF">PCASD_19157</name>
</gene>
<comment type="caution">
    <text evidence="1">The sequence shown here is derived from an EMBL/GenBank/DDBJ whole genome shotgun (WGS) entry which is preliminary data.</text>
</comment>
<accession>A0A2N5TQ81</accession>
<feature type="non-terminal residue" evidence="1">
    <location>
        <position position="258"/>
    </location>
</feature>
<organism evidence="1 2">
    <name type="scientific">Puccinia coronata f. sp. avenae</name>
    <dbReference type="NCBI Taxonomy" id="200324"/>
    <lineage>
        <taxon>Eukaryota</taxon>
        <taxon>Fungi</taxon>
        <taxon>Dikarya</taxon>
        <taxon>Basidiomycota</taxon>
        <taxon>Pucciniomycotina</taxon>
        <taxon>Pucciniomycetes</taxon>
        <taxon>Pucciniales</taxon>
        <taxon>Pucciniaceae</taxon>
        <taxon>Puccinia</taxon>
    </lineage>
</organism>
<dbReference type="Proteomes" id="UP000235392">
    <property type="component" value="Unassembled WGS sequence"/>
</dbReference>
<name>A0A2N5TQ81_9BASI</name>
<protein>
    <submittedName>
        <fullName evidence="1">Uncharacterized protein</fullName>
    </submittedName>
</protein>
<dbReference type="EMBL" id="PGCI01000397">
    <property type="protein sequence ID" value="PLW27659.1"/>
    <property type="molecule type" value="Genomic_DNA"/>
</dbReference>
<evidence type="ECO:0000313" key="2">
    <source>
        <dbReference type="Proteomes" id="UP000235392"/>
    </source>
</evidence>